<feature type="region of interest" description="Disordered" evidence="5">
    <location>
        <begin position="961"/>
        <end position="999"/>
    </location>
</feature>
<evidence type="ECO:0000256" key="5">
    <source>
        <dbReference type="SAM" id="MobiDB-lite"/>
    </source>
</evidence>
<dbReference type="EMBL" id="GL377303">
    <property type="protein sequence ID" value="EFJ00777.1"/>
    <property type="molecule type" value="Genomic_DNA"/>
</dbReference>
<evidence type="ECO:0000256" key="4">
    <source>
        <dbReference type="PROSITE-ProRule" id="PRU00723"/>
    </source>
</evidence>
<feature type="region of interest" description="Disordered" evidence="5">
    <location>
        <begin position="1034"/>
        <end position="1063"/>
    </location>
</feature>
<dbReference type="GO" id="GO:0008270">
    <property type="term" value="F:zinc ion binding"/>
    <property type="evidence" value="ECO:0007669"/>
    <property type="project" value="UniProtKB-KW"/>
</dbReference>
<evidence type="ECO:0000313" key="7">
    <source>
        <dbReference type="EMBL" id="EFJ00777.1"/>
    </source>
</evidence>
<feature type="region of interest" description="Disordered" evidence="5">
    <location>
        <begin position="908"/>
        <end position="943"/>
    </location>
</feature>
<keyword evidence="2 4" id="KW-0863">Zinc-finger</keyword>
<evidence type="ECO:0000256" key="3">
    <source>
        <dbReference type="ARBA" id="ARBA00022833"/>
    </source>
</evidence>
<evidence type="ECO:0000313" key="8">
    <source>
        <dbReference type="Proteomes" id="UP000007431"/>
    </source>
</evidence>
<accession>D8PUY8</accession>
<dbReference type="SMART" id="SM00356">
    <property type="entry name" value="ZnF_C3H1"/>
    <property type="match status" value="1"/>
</dbReference>
<keyword evidence="3 4" id="KW-0862">Zinc</keyword>
<dbReference type="Proteomes" id="UP000007431">
    <property type="component" value="Unassembled WGS sequence"/>
</dbReference>
<feature type="region of interest" description="Disordered" evidence="5">
    <location>
        <begin position="407"/>
        <end position="439"/>
    </location>
</feature>
<keyword evidence="1 4" id="KW-0479">Metal-binding</keyword>
<feature type="domain" description="C3H1-type" evidence="6">
    <location>
        <begin position="9"/>
        <end position="36"/>
    </location>
</feature>
<dbReference type="OMA" id="ERSANDH"/>
<protein>
    <recommendedName>
        <fullName evidence="6">C3H1-type domain-containing protein</fullName>
    </recommendedName>
</protein>
<keyword evidence="8" id="KW-1185">Reference proteome</keyword>
<feature type="region of interest" description="Disordered" evidence="5">
    <location>
        <begin position="572"/>
        <end position="598"/>
    </location>
</feature>
<feature type="zinc finger region" description="C3H1-type" evidence="4">
    <location>
        <begin position="9"/>
        <end position="36"/>
    </location>
</feature>
<reference evidence="7 8" key="1">
    <citation type="journal article" date="2010" name="Nat. Biotechnol.">
        <title>Genome sequence of the model mushroom Schizophyllum commune.</title>
        <authorList>
            <person name="Ohm R.A."/>
            <person name="de Jong J.F."/>
            <person name="Lugones L.G."/>
            <person name="Aerts A."/>
            <person name="Kothe E."/>
            <person name="Stajich J.E."/>
            <person name="de Vries R.P."/>
            <person name="Record E."/>
            <person name="Levasseur A."/>
            <person name="Baker S.E."/>
            <person name="Bartholomew K.A."/>
            <person name="Coutinho P.M."/>
            <person name="Erdmann S."/>
            <person name="Fowler T.J."/>
            <person name="Gathman A.C."/>
            <person name="Lombard V."/>
            <person name="Henrissat B."/>
            <person name="Knabe N."/>
            <person name="Kuees U."/>
            <person name="Lilly W.W."/>
            <person name="Lindquist E."/>
            <person name="Lucas S."/>
            <person name="Magnuson J.K."/>
            <person name="Piumi F."/>
            <person name="Raudaskoski M."/>
            <person name="Salamov A."/>
            <person name="Schmutz J."/>
            <person name="Schwarze F.W.M.R."/>
            <person name="vanKuyk P.A."/>
            <person name="Horton J.S."/>
            <person name="Grigoriev I.V."/>
            <person name="Woesten H.A.B."/>
        </authorList>
    </citation>
    <scope>NUCLEOTIDE SEQUENCE [LARGE SCALE GENOMIC DNA]</scope>
    <source>
        <strain evidence="8">H4-8 / FGSC 9210</strain>
    </source>
</reference>
<dbReference type="STRING" id="578458.D8PUY8"/>
<feature type="region of interest" description="Disordered" evidence="5">
    <location>
        <begin position="247"/>
        <end position="284"/>
    </location>
</feature>
<dbReference type="SUPFAM" id="SSF90229">
    <property type="entry name" value="CCCH zinc finger"/>
    <property type="match status" value="1"/>
</dbReference>
<feature type="region of interest" description="Disordered" evidence="5">
    <location>
        <begin position="48"/>
        <end position="234"/>
    </location>
</feature>
<sequence>MTAIEAPWRVKTRPCPFYQQGKCLFAESCNFLHNVQIKVPGGPTVIHASPPSEVDVRRTPEGPAVIVDSPHSYRSPPRSPRMNNLLDALKGVIREDEDVDDADDSEERPAPAEDVRPTPEAEPPTEPDRAVPDAPQPTNDAPHDPTTPAQGNVVGLHQDREQSPECEEDSPHSTNSAPTPDILSPVELSHLRLSGLDQLSHAKGNNSFDSGYAEQWQSPRPFALSPPRSPSVVSTFGLLSSPFGSPSERVFGSPLTQRFSNIPPSPLLTASLAQNGDGDAHDDADVANLEDDLDSPNAYRASVASSMTMEAATDVTEDLSFEAGEGSGVTDLWDTFGQPTAMYSDPQASPEAPEEEEDVVDAYGQSPAMHIGPEHGDEVLFEGDASMDSSFDSITAKRISFSDVDAQSTFHGPIPQRSPLPSHEEPDNESWVAQEEPATPMPEEHDIITDYEHMESDEGDLSDDTIDLHAEGDTTEYTAVDDTISSFGQAAPGSEVDDTISSFGQAAEPPAEDATWSSFGHTGHMSDDTAELAYDVSRSPSPTVRPGENDTLQNLYDHYSVASSPEADAIKRSSLDDIPETSHTALDDGEGAEENEGAVHLAEQSPALTARSPALTERNIEHAAPSPSPPQDADGFTIDDYAVEPPSPATELDELMADVAHVNQATPPTPRDAGISPPAAAPGPSPHASLHSIEYVADALTPESLHSREVETPPYDDYYDLMSPEASDPPQPLVQDDAQHTPAAEDVQHTPMIEAAQHSPVTEDAQHAPVFEAAWQIPAVEANQSWPVADTAHRSPDIVQHTPVLDTVQHSPVVEIDERSSVAIDAQQAPVVDEHGPVSPVTEAQSPPQAVDLQQTPVMEVASFMLSAEDPFAAEPVLDVQSKASEDVQSTPQVEDVQLVSGDRSAPLASISESAKSPPVSGDARLTATLDDAPSMPSAPVDQPATFIGEEQATPSVLDAQSSGNYLDAEPQGHSIAGVQSPPADEVMPLSPSDEDAHLTRPHSVDAEADQGPSPDMVEHFASLTPISPHEALAQTAESTPPLSVFDAPSPSTHGPSDSIASSIPRDVVDNFAQQTSASDIHGIQSPSLDAETTLHEAVEDEDYLPPPPHVEQHVEQAPSHTHDDGAALSSATCEDGASPEVLFAKALEDMARSTPQEMDGGAAGPGLHEEAAYSWRDFPVGVPYQQAFLTSNADEQTSVEGSVNSERACFYARITLH</sequence>
<feature type="region of interest" description="Disordered" evidence="5">
    <location>
        <begin position="615"/>
        <end position="737"/>
    </location>
</feature>
<evidence type="ECO:0000256" key="2">
    <source>
        <dbReference type="ARBA" id="ARBA00022771"/>
    </source>
</evidence>
<feature type="compositionally biased region" description="Polar residues" evidence="5">
    <location>
        <begin position="1050"/>
        <end position="1062"/>
    </location>
</feature>
<dbReference type="VEuPathDB" id="FungiDB:SCHCODRAFT_02039557"/>
<dbReference type="Gene3D" id="2.30.30.1190">
    <property type="match status" value="1"/>
</dbReference>
<dbReference type="AlphaFoldDB" id="D8PUY8"/>
<dbReference type="InParanoid" id="D8PUY8"/>
<feature type="region of interest" description="Disordered" evidence="5">
    <location>
        <begin position="883"/>
        <end position="902"/>
    </location>
</feature>
<dbReference type="InterPro" id="IPR036855">
    <property type="entry name" value="Znf_CCCH_sf"/>
</dbReference>
<feature type="compositionally biased region" description="Acidic residues" evidence="5">
    <location>
        <begin position="587"/>
        <end position="596"/>
    </location>
</feature>
<proteinExistence type="predicted"/>
<feature type="compositionally biased region" description="Acidic residues" evidence="5">
    <location>
        <begin position="95"/>
        <end position="106"/>
    </location>
</feature>
<dbReference type="PROSITE" id="PS50103">
    <property type="entry name" value="ZF_C3H1"/>
    <property type="match status" value="1"/>
</dbReference>
<feature type="compositionally biased region" description="Basic and acidic residues" evidence="5">
    <location>
        <begin position="1111"/>
        <end position="1126"/>
    </location>
</feature>
<organism evidence="8">
    <name type="scientific">Schizophyllum commune (strain H4-8 / FGSC 9210)</name>
    <name type="common">Split gill fungus</name>
    <dbReference type="NCBI Taxonomy" id="578458"/>
    <lineage>
        <taxon>Eukaryota</taxon>
        <taxon>Fungi</taxon>
        <taxon>Dikarya</taxon>
        <taxon>Basidiomycota</taxon>
        <taxon>Agaricomycotina</taxon>
        <taxon>Agaricomycetes</taxon>
        <taxon>Agaricomycetidae</taxon>
        <taxon>Agaricales</taxon>
        <taxon>Schizophyllaceae</taxon>
        <taxon>Schizophyllum</taxon>
    </lineage>
</organism>
<feature type="region of interest" description="Disordered" evidence="5">
    <location>
        <begin position="1102"/>
        <end position="1135"/>
    </location>
</feature>
<dbReference type="InterPro" id="IPR000571">
    <property type="entry name" value="Znf_CCCH"/>
</dbReference>
<dbReference type="eggNOG" id="ENOG502R20T">
    <property type="taxonomic scope" value="Eukaryota"/>
</dbReference>
<feature type="compositionally biased region" description="Basic and acidic residues" evidence="5">
    <location>
        <begin position="107"/>
        <end position="119"/>
    </location>
</feature>
<evidence type="ECO:0000256" key="1">
    <source>
        <dbReference type="ARBA" id="ARBA00022723"/>
    </source>
</evidence>
<evidence type="ECO:0000259" key="6">
    <source>
        <dbReference type="PROSITE" id="PS50103"/>
    </source>
</evidence>
<name>D8PUY8_SCHCM</name>
<dbReference type="HOGENOM" id="CLU_268972_0_0_1"/>
<feature type="region of interest" description="Disordered" evidence="5">
    <location>
        <begin position="326"/>
        <end position="359"/>
    </location>
</feature>
<gene>
    <name evidence="7" type="ORF">SCHCODRAFT_232155</name>
</gene>